<evidence type="ECO:0000256" key="6">
    <source>
        <dbReference type="SAM" id="Phobius"/>
    </source>
</evidence>
<dbReference type="CDD" id="cd16914">
    <property type="entry name" value="EcfT"/>
    <property type="match status" value="1"/>
</dbReference>
<reference evidence="7 8" key="1">
    <citation type="submission" date="2016-10" db="EMBL/GenBank/DDBJ databases">
        <authorList>
            <person name="de Groot N.N."/>
        </authorList>
    </citation>
    <scope>NUCLEOTIDE SEQUENCE [LARGE SCALE GENOMIC DNA]</scope>
    <source>
        <strain evidence="7 8">DSM 5885</strain>
    </source>
</reference>
<evidence type="ECO:0000256" key="4">
    <source>
        <dbReference type="ARBA" id="ARBA00022989"/>
    </source>
</evidence>
<keyword evidence="5 6" id="KW-0472">Membrane</keyword>
<evidence type="ECO:0000256" key="5">
    <source>
        <dbReference type="ARBA" id="ARBA00023136"/>
    </source>
</evidence>
<dbReference type="GO" id="GO:0005886">
    <property type="term" value="C:plasma membrane"/>
    <property type="evidence" value="ECO:0007669"/>
    <property type="project" value="UniProtKB-ARBA"/>
</dbReference>
<evidence type="ECO:0000256" key="1">
    <source>
        <dbReference type="ARBA" id="ARBA00004141"/>
    </source>
</evidence>
<comment type="similarity">
    <text evidence="2">Belongs to the CbiQ family.</text>
</comment>
<organism evidence="7 8">
    <name type="scientific">Propionivibrio dicarboxylicus</name>
    <dbReference type="NCBI Taxonomy" id="83767"/>
    <lineage>
        <taxon>Bacteria</taxon>
        <taxon>Pseudomonadati</taxon>
        <taxon>Pseudomonadota</taxon>
        <taxon>Betaproteobacteria</taxon>
        <taxon>Rhodocyclales</taxon>
        <taxon>Rhodocyclaceae</taxon>
        <taxon>Propionivibrio</taxon>
    </lineage>
</organism>
<dbReference type="STRING" id="83767.SAMN05660652_02052"/>
<dbReference type="AlphaFoldDB" id="A0A1G8E7H6"/>
<dbReference type="InterPro" id="IPR003339">
    <property type="entry name" value="ABC/ECF_trnsptr_transmembrane"/>
</dbReference>
<feature type="transmembrane region" description="Helical" evidence="6">
    <location>
        <begin position="184"/>
        <end position="203"/>
    </location>
</feature>
<comment type="subcellular location">
    <subcellularLocation>
        <location evidence="1">Membrane</location>
        <topology evidence="1">Multi-pass membrane protein</topology>
    </subcellularLocation>
</comment>
<feature type="transmembrane region" description="Helical" evidence="6">
    <location>
        <begin position="12"/>
        <end position="39"/>
    </location>
</feature>
<evidence type="ECO:0000256" key="2">
    <source>
        <dbReference type="ARBA" id="ARBA00008564"/>
    </source>
</evidence>
<evidence type="ECO:0000256" key="3">
    <source>
        <dbReference type="ARBA" id="ARBA00022692"/>
    </source>
</evidence>
<keyword evidence="3 6" id="KW-0812">Transmembrane</keyword>
<dbReference type="Proteomes" id="UP000198607">
    <property type="component" value="Unassembled WGS sequence"/>
</dbReference>
<accession>A0A1G8E7H6</accession>
<evidence type="ECO:0000313" key="7">
    <source>
        <dbReference type="EMBL" id="SDH65843.1"/>
    </source>
</evidence>
<sequence>MSRFALHPATRLIAWIALLIAVQLLSGVVLGAALVLACLAGRRIVRRGMKLLWRTRWLLASLFVILAWGTAGDPLWPSDHAPTYEGLAQAWMHIGRLLLVLMAVAAFLETMSLPDLLTATHAALAPLRRVGFDPDRGVVRLMLALRYAEDLPRPRDWTVLLDDSVTVDCGSVDIHSQRLGGWDAVVLAAIVLAGGLAVISGGSF</sequence>
<proteinExistence type="inferred from homology"/>
<gene>
    <name evidence="7" type="ORF">SAMN05660652_02052</name>
</gene>
<protein>
    <submittedName>
        <fullName evidence="7">Cobalt transport protein</fullName>
    </submittedName>
</protein>
<dbReference type="Pfam" id="PF02361">
    <property type="entry name" value="CbiQ"/>
    <property type="match status" value="1"/>
</dbReference>
<dbReference type="RefSeq" id="WP_176785832.1">
    <property type="nucleotide sequence ID" value="NZ_FNCY01000007.1"/>
</dbReference>
<feature type="transmembrane region" description="Helical" evidence="6">
    <location>
        <begin position="51"/>
        <end position="70"/>
    </location>
</feature>
<name>A0A1G8E7H6_9RHOO</name>
<dbReference type="EMBL" id="FNCY01000007">
    <property type="protein sequence ID" value="SDH65843.1"/>
    <property type="molecule type" value="Genomic_DNA"/>
</dbReference>
<keyword evidence="8" id="KW-1185">Reference proteome</keyword>
<keyword evidence="4 6" id="KW-1133">Transmembrane helix</keyword>
<evidence type="ECO:0000313" key="8">
    <source>
        <dbReference type="Proteomes" id="UP000198607"/>
    </source>
</evidence>
<feature type="transmembrane region" description="Helical" evidence="6">
    <location>
        <begin position="90"/>
        <end position="108"/>
    </location>
</feature>